<feature type="transmembrane region" description="Helical" evidence="6">
    <location>
        <begin position="293"/>
        <end position="315"/>
    </location>
</feature>
<feature type="transmembrane region" description="Helical" evidence="6">
    <location>
        <begin position="321"/>
        <end position="340"/>
    </location>
</feature>
<dbReference type="EMBL" id="CP007452">
    <property type="protein sequence ID" value="AHM56843.1"/>
    <property type="molecule type" value="Genomic_DNA"/>
</dbReference>
<evidence type="ECO:0000313" key="7">
    <source>
        <dbReference type="EMBL" id="AHM56843.1"/>
    </source>
</evidence>
<evidence type="ECO:0000256" key="3">
    <source>
        <dbReference type="ARBA" id="ARBA00022692"/>
    </source>
</evidence>
<feature type="transmembrane region" description="Helical" evidence="6">
    <location>
        <begin position="241"/>
        <end position="261"/>
    </location>
</feature>
<dbReference type="OrthoDB" id="45037at2"/>
<comment type="subcellular location">
    <subcellularLocation>
        <location evidence="1">Cell membrane</location>
        <topology evidence="1">Multi-pass membrane protein</topology>
    </subcellularLocation>
</comment>
<dbReference type="Proteomes" id="UP000019591">
    <property type="component" value="Chromosome"/>
</dbReference>
<keyword evidence="4 6" id="KW-1133">Transmembrane helix</keyword>
<feature type="transmembrane region" description="Helical" evidence="6">
    <location>
        <begin position="20"/>
        <end position="42"/>
    </location>
</feature>
<evidence type="ECO:0000256" key="6">
    <source>
        <dbReference type="SAM" id="Phobius"/>
    </source>
</evidence>
<feature type="transmembrane region" description="Helical" evidence="6">
    <location>
        <begin position="62"/>
        <end position="80"/>
    </location>
</feature>
<evidence type="ECO:0000313" key="8">
    <source>
        <dbReference type="Proteomes" id="UP000019591"/>
    </source>
</evidence>
<feature type="transmembrane region" description="Helical" evidence="6">
    <location>
        <begin position="92"/>
        <end position="108"/>
    </location>
</feature>
<dbReference type="PANTHER" id="PTHR47089">
    <property type="entry name" value="ABC TRANSPORTER, PERMEASE PROTEIN"/>
    <property type="match status" value="1"/>
</dbReference>
<evidence type="ECO:0000256" key="4">
    <source>
        <dbReference type="ARBA" id="ARBA00022989"/>
    </source>
</evidence>
<dbReference type="AlphaFoldDB" id="W8TG83"/>
<feature type="transmembrane region" description="Helical" evidence="6">
    <location>
        <begin position="267"/>
        <end position="286"/>
    </location>
</feature>
<keyword evidence="3 6" id="KW-0812">Transmembrane</keyword>
<feature type="transmembrane region" description="Helical" evidence="6">
    <location>
        <begin position="114"/>
        <end position="135"/>
    </location>
</feature>
<dbReference type="Pfam" id="PF02653">
    <property type="entry name" value="BPD_transp_2"/>
    <property type="match status" value="1"/>
</dbReference>
<dbReference type="GO" id="GO:0022857">
    <property type="term" value="F:transmembrane transporter activity"/>
    <property type="evidence" value="ECO:0007669"/>
    <property type="project" value="InterPro"/>
</dbReference>
<dbReference type="STRING" id="1286171.EAL2_c15480"/>
<dbReference type="HOGENOM" id="CLU_040769_0_0_9"/>
<dbReference type="RefSeq" id="WP_025435822.1">
    <property type="nucleotide sequence ID" value="NZ_CP007452.1"/>
</dbReference>
<feature type="transmembrane region" description="Helical" evidence="6">
    <location>
        <begin position="147"/>
        <end position="166"/>
    </location>
</feature>
<organism evidence="7 8">
    <name type="scientific">Peptoclostridium acidaminophilum DSM 3953</name>
    <dbReference type="NCBI Taxonomy" id="1286171"/>
    <lineage>
        <taxon>Bacteria</taxon>
        <taxon>Bacillati</taxon>
        <taxon>Bacillota</taxon>
        <taxon>Clostridia</taxon>
        <taxon>Peptostreptococcales</taxon>
        <taxon>Peptoclostridiaceae</taxon>
        <taxon>Peptoclostridium</taxon>
    </lineage>
</organism>
<dbReference type="CDD" id="cd06580">
    <property type="entry name" value="TM_PBP1_transp_TpRbsC_like"/>
    <property type="match status" value="1"/>
</dbReference>
<dbReference type="KEGG" id="eac:EAL2_c15480"/>
<dbReference type="InterPro" id="IPR001851">
    <property type="entry name" value="ABC_transp_permease"/>
</dbReference>
<dbReference type="eggNOG" id="COG4603">
    <property type="taxonomic scope" value="Bacteria"/>
</dbReference>
<gene>
    <name evidence="7" type="ORF">EAL2_c15480</name>
</gene>
<accession>W8TG83</accession>
<keyword evidence="5 6" id="KW-0472">Membrane</keyword>
<sequence length="361" mass="39130">MLRIIKKPEPSKQQLVAIKITAVILAFVASTVFILSLGHNPFSVYFSMLEGCFGSLYRFNETVIKTIPLAITSLGILIAFKMKFWNIGGEGQILMGAFLASFFALKFPSMPMALLMPLMIVAGMVGGGLWALIPAFFKARLGTNETLFTLMMNYIALQWVTYLQYGPWKDPNALGFPKIPNFSSNAVLPSVLGIHAGWIICLLFIAGIYVFMKYSKKGFEISVIGESETTALYAGMNVKKITLIAIFMSGALCGLAGMIQASAVSNTLSIEIAGGVGYTAIIVAWLSGLSAPIILLVSFLFATLVQGGAYIQTAFQIPQSAAQILQGMILIFVLGSEFFSKYKIDIKKEKPSDNEDGARTA</sequence>
<keyword evidence="8" id="KW-1185">Reference proteome</keyword>
<dbReference type="GO" id="GO:0005886">
    <property type="term" value="C:plasma membrane"/>
    <property type="evidence" value="ECO:0007669"/>
    <property type="project" value="UniProtKB-SubCell"/>
</dbReference>
<reference evidence="7 8" key="1">
    <citation type="journal article" date="2014" name="Genome Announc.">
        <title>Complete Genome Sequence of Amino Acid-Utilizing Eubacterium acidaminophilum al-2 (DSM 3953).</title>
        <authorList>
            <person name="Poehlein A."/>
            <person name="Andreesen J.R."/>
            <person name="Daniel R."/>
        </authorList>
    </citation>
    <scope>NUCLEOTIDE SEQUENCE [LARGE SCALE GENOMIC DNA]</scope>
    <source>
        <strain evidence="7 8">DSM 3953</strain>
    </source>
</reference>
<evidence type="ECO:0000256" key="5">
    <source>
        <dbReference type="ARBA" id="ARBA00023136"/>
    </source>
</evidence>
<proteinExistence type="predicted"/>
<dbReference type="PANTHER" id="PTHR47089:SF1">
    <property type="entry name" value="GUANOSINE ABC TRANSPORTER PERMEASE PROTEIN NUPP"/>
    <property type="match status" value="1"/>
</dbReference>
<feature type="transmembrane region" description="Helical" evidence="6">
    <location>
        <begin position="186"/>
        <end position="212"/>
    </location>
</feature>
<evidence type="ECO:0000256" key="2">
    <source>
        <dbReference type="ARBA" id="ARBA00022475"/>
    </source>
</evidence>
<evidence type="ECO:0000256" key="1">
    <source>
        <dbReference type="ARBA" id="ARBA00004651"/>
    </source>
</evidence>
<keyword evidence="2" id="KW-1003">Cell membrane</keyword>
<protein>
    <submittedName>
        <fullName evidence="7">Nucleoside ABC transporter membrane protein</fullName>
    </submittedName>
</protein>
<name>W8TG83_PEPAC</name>
<dbReference type="PATRIC" id="fig|1286171.3.peg.1498"/>